<dbReference type="InterPro" id="IPR036383">
    <property type="entry name" value="TSP1_rpt_sf"/>
</dbReference>
<dbReference type="InterPro" id="IPR029526">
    <property type="entry name" value="PGBD"/>
</dbReference>
<evidence type="ECO:0000313" key="4">
    <source>
        <dbReference type="EMBL" id="KAK9712100.1"/>
    </source>
</evidence>
<dbReference type="PANTHER" id="PTHR47055:SF3">
    <property type="entry name" value="PHORBOL-ESTER_DAG-TYPE DOMAIN-CONTAINING PROTEIN"/>
    <property type="match status" value="1"/>
</dbReference>
<dbReference type="Gene3D" id="2.20.100.10">
    <property type="entry name" value="Thrombospondin type-1 (TSP1) repeat"/>
    <property type="match status" value="1"/>
</dbReference>
<evidence type="ECO:0000259" key="3">
    <source>
        <dbReference type="Pfam" id="PF13843"/>
    </source>
</evidence>
<dbReference type="InterPro" id="IPR052638">
    <property type="entry name" value="PiggyBac_TE-derived"/>
</dbReference>
<dbReference type="EMBL" id="JASPKY010000268">
    <property type="protein sequence ID" value="KAK9712100.1"/>
    <property type="molecule type" value="Genomic_DNA"/>
</dbReference>
<protein>
    <submittedName>
        <fullName evidence="4">Thrombospondin type 1 domain</fullName>
    </submittedName>
</protein>
<proteinExistence type="predicted"/>
<keyword evidence="5" id="KW-1185">Reference proteome</keyword>
<accession>A0AAW1K1C4</accession>
<dbReference type="FunFam" id="2.20.100.10:FF:000001">
    <property type="entry name" value="semaphorin-5A isoform X1"/>
    <property type="match status" value="1"/>
</dbReference>
<name>A0AAW1K1C4_POPJA</name>
<reference evidence="4 5" key="1">
    <citation type="journal article" date="2024" name="BMC Genomics">
        <title>De novo assembly and annotation of Popillia japonica's genome with initial clues to its potential as an invasive pest.</title>
        <authorList>
            <person name="Cucini C."/>
            <person name="Boschi S."/>
            <person name="Funari R."/>
            <person name="Cardaioli E."/>
            <person name="Iannotti N."/>
            <person name="Marturano G."/>
            <person name="Paoli F."/>
            <person name="Bruttini M."/>
            <person name="Carapelli A."/>
            <person name="Frati F."/>
            <person name="Nardi F."/>
        </authorList>
    </citation>
    <scope>NUCLEOTIDE SEQUENCE [LARGE SCALE GENOMIC DNA]</scope>
    <source>
        <strain evidence="4">DMR45628</strain>
    </source>
</reference>
<feature type="compositionally biased region" description="Acidic residues" evidence="2">
    <location>
        <begin position="417"/>
        <end position="429"/>
    </location>
</feature>
<dbReference type="PROSITE" id="PS50092">
    <property type="entry name" value="TSP1"/>
    <property type="match status" value="1"/>
</dbReference>
<dbReference type="Proteomes" id="UP001458880">
    <property type="component" value="Unassembled WGS sequence"/>
</dbReference>
<feature type="region of interest" description="Disordered" evidence="2">
    <location>
        <begin position="1"/>
        <end position="29"/>
    </location>
</feature>
<evidence type="ECO:0000256" key="1">
    <source>
        <dbReference type="ARBA" id="ARBA00023157"/>
    </source>
</evidence>
<dbReference type="SUPFAM" id="SSF82895">
    <property type="entry name" value="TSP-1 type 1 repeat"/>
    <property type="match status" value="1"/>
</dbReference>
<dbReference type="PANTHER" id="PTHR47055">
    <property type="entry name" value="DDE_TNP_1_7 DOMAIN-CONTAINING PROTEIN"/>
    <property type="match status" value="1"/>
</dbReference>
<sequence>MEDHDDITDSDDEYVQESETDTEDGMKMGYSSKINNISAHTTPSKARKKTTDILEWKINKKKILRTAGKEYKSGKMMYREKDYSYIHTCSVSVYNTSNMKFVTILKLFSLVISVLTFPTQACDLEQYFSGKQVSVEENTATSRVVFRGLRRTSPKVPTASNDVVDRAITANTIYFELINIYKGSEFLNVWDVQNFREFLNVWDVQNFRKIAVTLFSRPVIECQYSGETPMEYIVFCDLVETELRAISVARWDEKTDQRIWAELGWSDWSEWSPCSVSCSTGIQQRTRHCKLAEDCQGYNIEQRHCNLFGCAVAVNPLDLNDTSFFHPSKERWQRVPDRLTAWRLKPNSYIWVPSVQLFSEKTGQAFPREFILFITMRLQNLLLTLHELLEEIDNLDDDSQLPDSVVLFPPNNANAENTDEDSGEEDDVTIDNLPDSQLNAPVASVYNQKEDDFAIAKTTCPLNAKFIDFAATEECHSVNESMVPYFGRHGSKQFMKGKPIRWAYKVWSGTTTSGYVEWFEPYQSSATKLPEHYKNLGLGVSVG</sequence>
<evidence type="ECO:0000313" key="5">
    <source>
        <dbReference type="Proteomes" id="UP001458880"/>
    </source>
</evidence>
<comment type="caution">
    <text evidence="4">The sequence shown here is derived from an EMBL/GenBank/DDBJ whole genome shotgun (WGS) entry which is preliminary data.</text>
</comment>
<dbReference type="Pfam" id="PF00090">
    <property type="entry name" value="TSP_1"/>
    <property type="match status" value="1"/>
</dbReference>
<organism evidence="4 5">
    <name type="scientific">Popillia japonica</name>
    <name type="common">Japanese beetle</name>
    <dbReference type="NCBI Taxonomy" id="7064"/>
    <lineage>
        <taxon>Eukaryota</taxon>
        <taxon>Metazoa</taxon>
        <taxon>Ecdysozoa</taxon>
        <taxon>Arthropoda</taxon>
        <taxon>Hexapoda</taxon>
        <taxon>Insecta</taxon>
        <taxon>Pterygota</taxon>
        <taxon>Neoptera</taxon>
        <taxon>Endopterygota</taxon>
        <taxon>Coleoptera</taxon>
        <taxon>Polyphaga</taxon>
        <taxon>Scarabaeiformia</taxon>
        <taxon>Scarabaeidae</taxon>
        <taxon>Rutelinae</taxon>
        <taxon>Popillia</taxon>
    </lineage>
</organism>
<dbReference type="AlphaFoldDB" id="A0AAW1K1C4"/>
<evidence type="ECO:0000256" key="2">
    <source>
        <dbReference type="SAM" id="MobiDB-lite"/>
    </source>
</evidence>
<dbReference type="InterPro" id="IPR000884">
    <property type="entry name" value="TSP1_rpt"/>
</dbReference>
<keyword evidence="1" id="KW-1015">Disulfide bond</keyword>
<gene>
    <name evidence="4" type="ORF">QE152_g25061</name>
</gene>
<feature type="domain" description="PiggyBac transposable element-derived protein" evidence="3">
    <location>
        <begin position="462"/>
        <end position="531"/>
    </location>
</feature>
<feature type="compositionally biased region" description="Acidic residues" evidence="2">
    <location>
        <begin position="1"/>
        <end position="23"/>
    </location>
</feature>
<dbReference type="Pfam" id="PF13843">
    <property type="entry name" value="DDE_Tnp_1_7"/>
    <property type="match status" value="1"/>
</dbReference>
<dbReference type="SMART" id="SM00209">
    <property type="entry name" value="TSP1"/>
    <property type="match status" value="1"/>
</dbReference>
<dbReference type="GO" id="GO:0043565">
    <property type="term" value="F:sequence-specific DNA binding"/>
    <property type="evidence" value="ECO:0007669"/>
    <property type="project" value="TreeGrafter"/>
</dbReference>
<feature type="region of interest" description="Disordered" evidence="2">
    <location>
        <begin position="410"/>
        <end position="433"/>
    </location>
</feature>